<evidence type="ECO:0000313" key="10">
    <source>
        <dbReference type="EMBL" id="SFG00616.1"/>
    </source>
</evidence>
<dbReference type="InterPro" id="IPR004872">
    <property type="entry name" value="Lipoprotein_NlpA"/>
</dbReference>
<dbReference type="Pfam" id="PF03180">
    <property type="entry name" value="Lipoprotein_9"/>
    <property type="match status" value="1"/>
</dbReference>
<evidence type="ECO:0000256" key="5">
    <source>
        <dbReference type="ARBA" id="ARBA00023288"/>
    </source>
</evidence>
<dbReference type="eggNOG" id="COG1464">
    <property type="taxonomic scope" value="Bacteria"/>
</dbReference>
<dbReference type="Proteomes" id="UP000182135">
    <property type="component" value="Unassembled WGS sequence"/>
</dbReference>
<dbReference type="PIRSF" id="PIRSF002854">
    <property type="entry name" value="MetQ"/>
    <property type="match status" value="1"/>
</dbReference>
<reference evidence="10 11" key="1">
    <citation type="submission" date="2016-10" db="EMBL/GenBank/DDBJ databases">
        <authorList>
            <person name="de Groot N.N."/>
        </authorList>
    </citation>
    <scope>NUCLEOTIDE SEQUENCE [LARGE SCALE GENOMIC DNA]</scope>
    <source>
        <strain evidence="10 11">NLAE-zl-G419</strain>
    </source>
</reference>
<evidence type="ECO:0000256" key="2">
    <source>
        <dbReference type="ARBA" id="ARBA00022729"/>
    </source>
</evidence>
<keyword evidence="3" id="KW-0472">Membrane</keyword>
<dbReference type="SUPFAM" id="SSF53850">
    <property type="entry name" value="Periplasmic binding protein-like II"/>
    <property type="match status" value="1"/>
</dbReference>
<dbReference type="RefSeq" id="WP_027639453.1">
    <property type="nucleotide sequence ID" value="NZ_BAAACD010000021.1"/>
</dbReference>
<dbReference type="STRING" id="1529.SAMN04487885_12018"/>
<reference evidence="9 12" key="2">
    <citation type="submission" date="2018-03" db="EMBL/GenBank/DDBJ databases">
        <title>The uncultured portion of the human microbiome is neutrally assembled.</title>
        <authorList>
            <person name="Jeraldo P."/>
            <person name="Boardman L."/>
            <person name="White B.A."/>
            <person name="Nelson H."/>
            <person name="Goldenfeld N."/>
            <person name="Chia N."/>
        </authorList>
    </citation>
    <scope>NUCLEOTIDE SEQUENCE [LARGE SCALE GENOMIC DNA]</scope>
    <source>
        <strain evidence="9">CIM:MAG 903</strain>
    </source>
</reference>
<dbReference type="PANTHER" id="PTHR30429">
    <property type="entry name" value="D-METHIONINE-BINDING LIPOPROTEIN METQ"/>
    <property type="match status" value="1"/>
</dbReference>
<comment type="similarity">
    <text evidence="6">Belongs to the nlpA lipoprotein family.</text>
</comment>
<dbReference type="EMBL" id="QAMZ01000055">
    <property type="protein sequence ID" value="PWL51632.1"/>
    <property type="molecule type" value="Genomic_DNA"/>
</dbReference>
<evidence type="ECO:0000256" key="4">
    <source>
        <dbReference type="ARBA" id="ARBA00023139"/>
    </source>
</evidence>
<dbReference type="GO" id="GO:0016020">
    <property type="term" value="C:membrane"/>
    <property type="evidence" value="ECO:0007669"/>
    <property type="project" value="UniProtKB-SubCell"/>
</dbReference>
<name>A0A1I2NGL5_9CLOT</name>
<keyword evidence="2 8" id="KW-0732">Signal</keyword>
<evidence type="ECO:0000313" key="9">
    <source>
        <dbReference type="EMBL" id="PWL51632.1"/>
    </source>
</evidence>
<feature type="chain" id="PRO_5038217036" description="Lipoprotein" evidence="8">
    <location>
        <begin position="21"/>
        <end position="267"/>
    </location>
</feature>
<proteinExistence type="inferred from homology"/>
<dbReference type="OrthoDB" id="9812878at2"/>
<gene>
    <name evidence="9" type="ORF">DBY38_13965</name>
    <name evidence="10" type="ORF">SAMN04487885_12018</name>
</gene>
<comment type="subcellular location">
    <subcellularLocation>
        <location evidence="1">Membrane</location>
        <topology evidence="1">Lipid-anchor</topology>
    </subcellularLocation>
</comment>
<feature type="lipid moiety-binding region" description="S-diacylglycerol cysteine" evidence="7">
    <location>
        <position position="20"/>
    </location>
</feature>
<dbReference type="Gene3D" id="3.40.190.10">
    <property type="entry name" value="Periplasmic binding protein-like II"/>
    <property type="match status" value="2"/>
</dbReference>
<keyword evidence="11" id="KW-1185">Reference proteome</keyword>
<accession>A0A1I2NGL5</accession>
<feature type="signal peptide" evidence="8">
    <location>
        <begin position="1"/>
        <end position="20"/>
    </location>
</feature>
<dbReference type="PROSITE" id="PS51257">
    <property type="entry name" value="PROKAR_LIPOPROTEIN"/>
    <property type="match status" value="1"/>
</dbReference>
<evidence type="ECO:0000256" key="7">
    <source>
        <dbReference type="PIRSR" id="PIRSR002854-1"/>
    </source>
</evidence>
<dbReference type="AlphaFoldDB" id="A0A1I2NGL5"/>
<evidence type="ECO:0000313" key="12">
    <source>
        <dbReference type="Proteomes" id="UP000246114"/>
    </source>
</evidence>
<organism evidence="10 11">
    <name type="scientific">Clostridium cadaveris</name>
    <dbReference type="NCBI Taxonomy" id="1529"/>
    <lineage>
        <taxon>Bacteria</taxon>
        <taxon>Bacillati</taxon>
        <taxon>Bacillota</taxon>
        <taxon>Clostridia</taxon>
        <taxon>Eubacteriales</taxon>
        <taxon>Clostridiaceae</taxon>
        <taxon>Clostridium</taxon>
    </lineage>
</organism>
<evidence type="ECO:0000256" key="1">
    <source>
        <dbReference type="ARBA" id="ARBA00004635"/>
    </source>
</evidence>
<dbReference type="NCBIfam" id="TIGR00363">
    <property type="entry name" value="MetQ/NlpA family lipoprotein"/>
    <property type="match status" value="1"/>
</dbReference>
<evidence type="ECO:0000256" key="8">
    <source>
        <dbReference type="SAM" id="SignalP"/>
    </source>
</evidence>
<dbReference type="EMBL" id="FOOE01000020">
    <property type="protein sequence ID" value="SFG00616.1"/>
    <property type="molecule type" value="Genomic_DNA"/>
</dbReference>
<evidence type="ECO:0000256" key="6">
    <source>
        <dbReference type="PIRNR" id="PIRNR002854"/>
    </source>
</evidence>
<protein>
    <recommendedName>
        <fullName evidence="6">Lipoprotein</fullName>
    </recommendedName>
</protein>
<dbReference type="CDD" id="cd13597">
    <property type="entry name" value="PBP2_lipoprotein_Tp32"/>
    <property type="match status" value="1"/>
</dbReference>
<keyword evidence="5 6" id="KW-0449">Lipoprotein</keyword>
<sequence>MKKILSLVLAAALSFSVVGCGTKSVEDNKNDKTIKVGASPIPHKEILEHIAPALEKEGYKLEIVEFDDYQLPNAALSSKELDANFFQHVPFLEGQNSEKKYDLTYTAKIHIEPLGFYSKQITDLKALKDGSTIAVPNDPTNEARALRLLEKNGLIKVKDGDLVTVDDITDNPKNLKITEVEAAQLPRILVDVQGAVINTNYALSADLIPTKDALFIEGSDSPYANILAVRQDNKDSDKIKALTKALTSEDVKKFLEEKYKGSIVPAF</sequence>
<dbReference type="PANTHER" id="PTHR30429:SF0">
    <property type="entry name" value="METHIONINE-BINDING LIPOPROTEIN METQ"/>
    <property type="match status" value="1"/>
</dbReference>
<dbReference type="Proteomes" id="UP000246114">
    <property type="component" value="Unassembled WGS sequence"/>
</dbReference>
<evidence type="ECO:0000256" key="3">
    <source>
        <dbReference type="ARBA" id="ARBA00023136"/>
    </source>
</evidence>
<keyword evidence="4" id="KW-0564">Palmitate</keyword>
<evidence type="ECO:0000313" key="11">
    <source>
        <dbReference type="Proteomes" id="UP000182135"/>
    </source>
</evidence>